<feature type="compositionally biased region" description="Polar residues" evidence="1">
    <location>
        <begin position="2519"/>
        <end position="2528"/>
    </location>
</feature>
<feature type="region of interest" description="Disordered" evidence="1">
    <location>
        <begin position="423"/>
        <end position="525"/>
    </location>
</feature>
<feature type="region of interest" description="Disordered" evidence="1">
    <location>
        <begin position="1558"/>
        <end position="1581"/>
    </location>
</feature>
<feature type="region of interest" description="Disordered" evidence="1">
    <location>
        <begin position="1016"/>
        <end position="1046"/>
    </location>
</feature>
<comment type="caution">
    <text evidence="2">The sequence shown here is derived from an EMBL/GenBank/DDBJ whole genome shotgun (WGS) entry which is preliminary data.</text>
</comment>
<accession>A0A9P6NFR3</accession>
<gene>
    <name evidence="2" type="ORF">CROQUDRAFT_657843</name>
</gene>
<feature type="region of interest" description="Disordered" evidence="1">
    <location>
        <begin position="198"/>
        <end position="222"/>
    </location>
</feature>
<feature type="compositionally biased region" description="Polar residues" evidence="1">
    <location>
        <begin position="2060"/>
        <end position="2078"/>
    </location>
</feature>
<sequence length="2969" mass="320221">MSNPPQHSPHPATKENHHTLIRPVPLIQPNHLRRSETSLTKPILSPRKTLPSPPTSTPSCTPPLIGKKRKSVVFNEACLGSAQSVPNHRSRPHVPQPRSKPSVSIRGPLPGQLQPALELRSGELFDRRKRARLSLATPRSSPSSRPSYALCASADKPRPRPTSPLAARSSVKSLDRFYYHGIPLAPRPASPTLLASAPAKKELKSGQLKKRKENLDEALDSESSDDEVVVRELLPRNSPVNGSRVRPLEGSQTGVVRRAASFPGFDLPSPENDDQLGLRPILKKTQAQILLADSVEQGTRSNGRPKLAFEALIFPNRARMASKALLAVTGASEERLNNLSTCAPVGTAVPVASSSTTQPTSRAPSRAFNPKDDDQSGSGDDASSSATDDGAENMGTTSVTREESLLASIRSSLLTLQASLFPPPKEMRLDPLSPLASLTSPQRKQQGQLGNLIGSPREPRDLLPRALVNNPRLEPTELKAKAKRRRTLVCSSVGARPSSNSATTVFSPALPRTPEQPTRPNPSLPHTLPRIVITLREVEEAYLCLHENLSALRHHWHDDSLLDEREEHDRLSKVFDEPLAGSLMTCLVRELENLCRLKSEPQPPPPQTDARDQLSRPSPTLASNRYSSPAVMSTAPKVGSSTNEIRRRVAEIETGQAGLRCLGLLWSWPSTLGHLAPAHAQRLLSLLVELPGSDILRRKKHLPVIGTFNHIIKAQRLPPAILTPHAHRILDAITHTLYLSGGKSGEKGKRVLWLGLGAIKQLVSQIPEQVLGRIAAVIEPLLAALASPQAGSLRHEALQGLGALVNCTKKDWDEGGLRPSAAVWRLTGPAVTADRVQSQKLRKEDFQEKLSRYTFAYLTNQPELQRWQMLNQQLSNSLAGGELSWPISAMATVMALLGKRLRRTDPPVTKCFKPHIQILLKSDGPVKQLAQQLWDYYILVMLIWSIEHIQTHKVNNIWGLEKAQLAFFLQIFHQSYFWSPSTPTPVTAPPANIMKSPSVAINSGIVKDLDALLRPGGSTEHAPTNQHASRMTNATTGNSGTGNTFLSTFATRTRQPKLEAAPKASTLHRNLSAFLYGTIGCVQQYLPRPMPFSSTTSSVIVGPKDWLESVISSARFSQLDIIWDEIVERALPGLLAGPIEEHRIYACQILVALCGGEGGQEPVWTLDRFIHPVFHQPPPRSDGSVGIDLEAFAIAGVSSLIKPMEIPSMDMLWICCRSNKVLKLVNRAIRAGPESEILEVWQAYVRALKRVRETWAVMECKFKDSLAELMSSLEALAPNWITFSSFYAILKNEMGEDSLSEAVSRLASFLLHPSTLANVDGEAQRQEQLGTLVGTVLDDLVRSRKAAGAPEKLAELGAELARLTSGLGTRSWLRDVVERASARTTADVVKLVEVGVDCWEEAPIENWCVELVKLNLCSSSDVAMALVRLLGRASVETFQRLMLGSGCSIVRFLGDSGSTAGEVEQLYRICLSKFTSSFQTGNEELEKVMVKIIRSPFFPTDGSPAPIYVHEALIEFSNTDAGRKLLKDIDELIPKPAHPPTPITFAPHVEADRSILSPLRKRPENESLESYRSNSPSPVKVAETANDQALVVEHSVLQQQEDNEIAEQSAEVENEPLGSGLEQELIRTPKKHGDHISRRDDTSPPSTRARSPNIRQTQEVVVEQAADVSTSKRRGKETSKRPEPVLVVTVPRKRRRSSRRNTADSQSDSVAEPSEDDAIVGVGDCNPVSLVRKRLVAKITNRETSSSGSSSEEVKMTPEQVNKEGRAHKRRRTQLSRDGVKDAKATVGREEKGNRSGRKTRSSSVKDRETDLLGSSPDGDGELGSATGLDDLESVVDESATDVLTVARGSLDELGEATALDETASVVASQRLNAIEAEAQVESVLIDSALFEESVVEPVALDEAGMATSSQAASPTEPIAEVAVSKPSASDPDGRTPQPVDGEADLSARLDACQSVCQVAVENAGLRDIQDVTGASAIEDAHLSSSSSREVTAGSHNALLSEIETCPPLEHRDVVMIPSSPNTLRPNSPSAPDKLMELVDHQNHQSPDRPGQNVVNALTHSKRSPSSQTSGRSLTPSVDNKKDREQSAITGQATIAISDSQRARLSLMSPAGSKVRSSSLVSGSGETAAPALASDKGPVCDLAQPVVTPSPKTLVEVMKSQVTTGRTSAGTGVSTRSSHDLLQRAAIPLNDGLLKTTNSSISGSLSTPLVESDIISDSQRARLSLMSPATGMMMKGVTKSGSFPCDAATSTSVDESRLQDAVQNDKAPVGDEARPVVSSISDISLASSVEVIKVQELASSEEMLGRTSDGHPQVQSSNNDLQVIVTAADLGDFQPYTSSSSNSTANSIPSTEGDPLIPLGLVGPVISDSQRARLSLMGPAGVTQKKSGQMSSSSVNSKNTMANLERLVQRPKRGGEAFLDSGSMKVAEVVEAMAETKQAAAGELRSPNVLAFVGKDMPSGGGLVETKEKVQLSDPRMSLLVGRSCNPPSSDEGEELGGHRGSQELVRATSEAITTAVTHNLENETTAGEASPLVLPTTPDPEDVSRGCEASSNNSVLEFVGPSKASEDPSYPNPAPVDAIEALNAVSNEDAHHSVMMDHPGNKSAVMSDQLQAVGTSGKEACHAREVRAVSQPPVLPELVKSSPSKQRPGRRVGETEACVPVVVIEPSPLKCPKARRMSMRQASQTDRDTAYTQPFTRSRSQARAGSDRCQSTDSQAGLEESLIDANQPGSYSELDRGSSNEHMSQSGAGHHTNAPEKDGCSEKPARQAVTALEEVALPSSNGNRPRSERSSKSRVRGGQNEISRPRAPTKRTRTFDVGSSSSNVMCEDQPPLYRVMRASTSRANEGRQINQQLTENADLSLSKLEPRSLSVVAQASSFSSETQILGRSLRPRGNKKTTGSVLDEGVDAKSGNMSEMDDEGETTQEIRAQVEGLSTDTLLKLSRVATSVIEERVTRNRKGSKSSKRSVN</sequence>
<feature type="compositionally biased region" description="Basic and acidic residues" evidence="1">
    <location>
        <begin position="1778"/>
        <end position="1794"/>
    </location>
</feature>
<dbReference type="Proteomes" id="UP000886653">
    <property type="component" value="Unassembled WGS sequence"/>
</dbReference>
<name>A0A9P6NFR3_9BASI</name>
<dbReference type="OrthoDB" id="2507716at2759"/>
<feature type="compositionally biased region" description="Polar residues" evidence="1">
    <location>
        <begin position="497"/>
        <end position="506"/>
    </location>
</feature>
<feature type="region of interest" description="Disordered" evidence="1">
    <location>
        <begin position="2877"/>
        <end position="2924"/>
    </location>
</feature>
<feature type="compositionally biased region" description="Polar residues" evidence="1">
    <location>
        <begin position="615"/>
        <end position="631"/>
    </location>
</feature>
<feature type="compositionally biased region" description="Polar residues" evidence="1">
    <location>
        <begin position="1568"/>
        <end position="1577"/>
    </location>
</feature>
<keyword evidence="3" id="KW-1185">Reference proteome</keyword>
<feature type="region of interest" description="Disordered" evidence="1">
    <location>
        <begin position="83"/>
        <end position="113"/>
    </location>
</feature>
<feature type="compositionally biased region" description="Low complexity" evidence="1">
    <location>
        <begin position="1032"/>
        <end position="1044"/>
    </location>
</feature>
<feature type="region of interest" description="Disordered" evidence="1">
    <location>
        <begin position="1906"/>
        <end position="1943"/>
    </location>
</feature>
<feature type="compositionally biased region" description="Polar residues" evidence="1">
    <location>
        <begin position="436"/>
        <end position="449"/>
    </location>
</feature>
<feature type="region of interest" description="Disordered" evidence="1">
    <location>
        <begin position="1602"/>
        <end position="1834"/>
    </location>
</feature>
<organism evidence="2 3">
    <name type="scientific">Cronartium quercuum f. sp. fusiforme G11</name>
    <dbReference type="NCBI Taxonomy" id="708437"/>
    <lineage>
        <taxon>Eukaryota</taxon>
        <taxon>Fungi</taxon>
        <taxon>Dikarya</taxon>
        <taxon>Basidiomycota</taxon>
        <taxon>Pucciniomycotina</taxon>
        <taxon>Pucciniomycetes</taxon>
        <taxon>Pucciniales</taxon>
        <taxon>Coleosporiaceae</taxon>
        <taxon>Cronartium</taxon>
    </lineage>
</organism>
<evidence type="ECO:0000313" key="2">
    <source>
        <dbReference type="EMBL" id="KAG0146055.1"/>
    </source>
</evidence>
<feature type="compositionally biased region" description="Basic and acidic residues" evidence="1">
    <location>
        <begin position="1752"/>
        <end position="1765"/>
    </location>
</feature>
<feature type="region of interest" description="Disordered" evidence="1">
    <location>
        <begin position="133"/>
        <end position="168"/>
    </location>
</feature>
<feature type="region of interest" description="Disordered" evidence="1">
    <location>
        <begin position="2673"/>
        <end position="2832"/>
    </location>
</feature>
<feature type="compositionally biased region" description="Acidic residues" evidence="1">
    <location>
        <begin position="1602"/>
        <end position="1614"/>
    </location>
</feature>
<feature type="region of interest" description="Disordered" evidence="1">
    <location>
        <begin position="2950"/>
        <end position="2969"/>
    </location>
</feature>
<feature type="region of interest" description="Disordered" evidence="1">
    <location>
        <begin position="2519"/>
        <end position="2553"/>
    </location>
</feature>
<feature type="compositionally biased region" description="Polar residues" evidence="1">
    <location>
        <begin position="2681"/>
        <end position="2716"/>
    </location>
</feature>
<feature type="compositionally biased region" description="Polar residues" evidence="1">
    <location>
        <begin position="1643"/>
        <end position="1659"/>
    </location>
</feature>
<feature type="compositionally biased region" description="Polar residues" evidence="1">
    <location>
        <begin position="1021"/>
        <end position="1031"/>
    </location>
</feature>
<feature type="region of interest" description="Disordered" evidence="1">
    <location>
        <begin position="2060"/>
        <end position="2095"/>
    </location>
</feature>
<proteinExistence type="predicted"/>
<dbReference type="EMBL" id="MU167266">
    <property type="protein sequence ID" value="KAG0146055.1"/>
    <property type="molecule type" value="Genomic_DNA"/>
</dbReference>
<feature type="region of interest" description="Disordered" evidence="1">
    <location>
        <begin position="1"/>
        <end position="67"/>
    </location>
</feature>
<feature type="region of interest" description="Disordered" evidence="1">
    <location>
        <begin position="597"/>
        <end position="642"/>
    </location>
</feature>
<feature type="compositionally biased region" description="Basic and acidic residues" evidence="1">
    <location>
        <begin position="2754"/>
        <end position="2766"/>
    </location>
</feature>
<feature type="region of interest" description="Disordered" evidence="1">
    <location>
        <begin position="2479"/>
        <end position="2503"/>
    </location>
</feature>
<feature type="compositionally biased region" description="Basic residues" evidence="1">
    <location>
        <begin position="2956"/>
        <end position="2969"/>
    </location>
</feature>
<feature type="compositionally biased region" description="Low complexity" evidence="1">
    <location>
        <begin position="376"/>
        <end position="388"/>
    </location>
</feature>
<feature type="compositionally biased region" description="Low complexity" evidence="1">
    <location>
        <begin position="138"/>
        <end position="147"/>
    </location>
</feature>
<feature type="compositionally biased region" description="Polar residues" evidence="1">
    <location>
        <begin position="352"/>
        <end position="363"/>
    </location>
</feature>
<evidence type="ECO:0000313" key="3">
    <source>
        <dbReference type="Proteomes" id="UP000886653"/>
    </source>
</evidence>
<evidence type="ECO:0000256" key="1">
    <source>
        <dbReference type="SAM" id="MobiDB-lite"/>
    </source>
</evidence>
<feature type="region of interest" description="Disordered" evidence="1">
    <location>
        <begin position="349"/>
        <end position="400"/>
    </location>
</feature>
<feature type="compositionally biased region" description="Polar residues" evidence="1">
    <location>
        <begin position="2877"/>
        <end position="2886"/>
    </location>
</feature>
<reference evidence="2" key="1">
    <citation type="submission" date="2013-11" db="EMBL/GenBank/DDBJ databases">
        <title>Genome sequence of the fusiform rust pathogen reveals effectors for host alternation and coevolution with pine.</title>
        <authorList>
            <consortium name="DOE Joint Genome Institute"/>
            <person name="Smith K."/>
            <person name="Pendleton A."/>
            <person name="Kubisiak T."/>
            <person name="Anderson C."/>
            <person name="Salamov A."/>
            <person name="Aerts A."/>
            <person name="Riley R."/>
            <person name="Clum A."/>
            <person name="Lindquist E."/>
            <person name="Ence D."/>
            <person name="Campbell M."/>
            <person name="Kronenberg Z."/>
            <person name="Feau N."/>
            <person name="Dhillon B."/>
            <person name="Hamelin R."/>
            <person name="Burleigh J."/>
            <person name="Smith J."/>
            <person name="Yandell M."/>
            <person name="Nelson C."/>
            <person name="Grigoriev I."/>
            <person name="Davis J."/>
        </authorList>
    </citation>
    <scope>NUCLEOTIDE SEQUENCE</scope>
    <source>
        <strain evidence="2">G11</strain>
    </source>
</reference>
<protein>
    <submittedName>
        <fullName evidence="2">Uncharacterized protein</fullName>
    </submittedName>
</protein>